<evidence type="ECO:0000313" key="1">
    <source>
        <dbReference type="EMBL" id="PWJ61215.1"/>
    </source>
</evidence>
<sequence length="455" mass="49923">MIPFDALASRIPLSPVRAALRLDPFHGGMWGDGSAASWVSRERADRAEEADFARLPPHLRTDPGEAWERLDAGVAWNQKLNVLGALDAWRTLTAEQLAALTGEHALASGRHRSISDLFAARLLEIGIYHDALRAGAKFNRGTLLRPAKPSAAVERFEQALTYPEWVSVTGGTGFEFSRQYDRHNVLAAELGLRVAEFCRVAAVLGEKLSAVNDLAYRGWGVPPRHVQSQQTADMTIVRADGLRIAVELTASANGSMEQKMAKWAAVLADRSTADSGLVVLFVIAGRPEMTGKATSLARNLRTHLARAARIFPGRRDDLTASRMFIVSWSDWFPAGHNATRGFVNLRADRPTGAFDEPWEACDLLDPVAVPYRPADTARPLALLDNLAGLRSVPRWQRTGTPPELWRRVFQRKGIAELPRIASVTDDGTRRGTLGAARGAVGPTRPVKRMVFSRPR</sequence>
<dbReference type="Proteomes" id="UP000245674">
    <property type="component" value="Unassembled WGS sequence"/>
</dbReference>
<protein>
    <submittedName>
        <fullName evidence="1">Uncharacterized protein</fullName>
    </submittedName>
</protein>
<keyword evidence="2" id="KW-1185">Reference proteome</keyword>
<dbReference type="EMBL" id="QGDV01000019">
    <property type="protein sequence ID" value="PWJ61215.1"/>
    <property type="molecule type" value="Genomic_DNA"/>
</dbReference>
<dbReference type="RefSeq" id="WP_160487409.1">
    <property type="nucleotide sequence ID" value="NZ_QGDV01000019.1"/>
</dbReference>
<evidence type="ECO:0000313" key="2">
    <source>
        <dbReference type="Proteomes" id="UP000245674"/>
    </source>
</evidence>
<comment type="caution">
    <text evidence="1">The sequence shown here is derived from an EMBL/GenBank/DDBJ whole genome shotgun (WGS) entry which is preliminary data.</text>
</comment>
<reference evidence="1 2" key="1">
    <citation type="submission" date="2018-03" db="EMBL/GenBank/DDBJ databases">
        <title>Genomic Encyclopedia of Type Strains, Phase III (KMG-III): the genomes of soil and plant-associated and newly described type strains.</title>
        <authorList>
            <person name="Whitman W."/>
        </authorList>
    </citation>
    <scope>NUCLEOTIDE SEQUENCE [LARGE SCALE GENOMIC DNA]</scope>
    <source>
        <strain evidence="1 2">VKM Ac-1602</strain>
    </source>
</reference>
<proteinExistence type="predicted"/>
<name>A0ABX5LBX1_9MICO</name>
<organism evidence="1 2">
    <name type="scientific">Rathayibacter iranicus NCPPB 2253 = VKM Ac-1602</name>
    <dbReference type="NCBI Taxonomy" id="1328868"/>
    <lineage>
        <taxon>Bacteria</taxon>
        <taxon>Bacillati</taxon>
        <taxon>Actinomycetota</taxon>
        <taxon>Actinomycetes</taxon>
        <taxon>Micrococcales</taxon>
        <taxon>Microbacteriaceae</taxon>
        <taxon>Rathayibacter</taxon>
    </lineage>
</organism>
<gene>
    <name evidence="1" type="ORF">B0H03_11952</name>
</gene>
<accession>A0ABX5LBX1</accession>